<protein>
    <recommendedName>
        <fullName evidence="3">Secreted protein</fullName>
    </recommendedName>
</protein>
<proteinExistence type="predicted"/>
<dbReference type="EMBL" id="JAKROA010000002">
    <property type="protein sequence ID" value="KAL5110814.1"/>
    <property type="molecule type" value="Genomic_DNA"/>
</dbReference>
<dbReference type="Proteomes" id="UP001651158">
    <property type="component" value="Unassembled WGS sequence"/>
</dbReference>
<comment type="caution">
    <text evidence="1">The sequence shown here is derived from an EMBL/GenBank/DDBJ whole genome shotgun (WGS) entry which is preliminary data.</text>
</comment>
<organism evidence="1 2">
    <name type="scientific">Taenia crassiceps</name>
    <dbReference type="NCBI Taxonomy" id="6207"/>
    <lineage>
        <taxon>Eukaryota</taxon>
        <taxon>Metazoa</taxon>
        <taxon>Spiralia</taxon>
        <taxon>Lophotrochozoa</taxon>
        <taxon>Platyhelminthes</taxon>
        <taxon>Cestoda</taxon>
        <taxon>Eucestoda</taxon>
        <taxon>Cyclophyllidea</taxon>
        <taxon>Taeniidae</taxon>
        <taxon>Taenia</taxon>
    </lineage>
</organism>
<keyword evidence="2" id="KW-1185">Reference proteome</keyword>
<accession>A0ABR4QMZ0</accession>
<gene>
    <name evidence="1" type="ORF">TcWFU_008554</name>
</gene>
<reference evidence="1 2" key="1">
    <citation type="journal article" date="2022" name="Front. Cell. Infect. Microbiol.">
        <title>The Genomes of Two Strains of Taenia crassiceps the Animal Model for the Study of Human Cysticercosis.</title>
        <authorList>
            <person name="Bobes R.J."/>
            <person name="Estrada K."/>
            <person name="Rios-Valencia D.G."/>
            <person name="Calderon-Gallegos A."/>
            <person name="de la Torre P."/>
            <person name="Carrero J.C."/>
            <person name="Sanchez-Flores A."/>
            <person name="Laclette J.P."/>
        </authorList>
    </citation>
    <scope>NUCLEOTIDE SEQUENCE [LARGE SCALE GENOMIC DNA]</scope>
    <source>
        <strain evidence="1">WFUcys</strain>
    </source>
</reference>
<name>A0ABR4QMZ0_9CEST</name>
<sequence>MLTRKASPLLRTAIFGHLLWKSVGWSSATQQIIPVARVYICLTVITTIFGPRDIRDCSWKRDGSIASAQALLHC</sequence>
<evidence type="ECO:0008006" key="3">
    <source>
        <dbReference type="Google" id="ProtNLM"/>
    </source>
</evidence>
<evidence type="ECO:0000313" key="2">
    <source>
        <dbReference type="Proteomes" id="UP001651158"/>
    </source>
</evidence>
<evidence type="ECO:0000313" key="1">
    <source>
        <dbReference type="EMBL" id="KAL5110814.1"/>
    </source>
</evidence>